<proteinExistence type="predicted"/>
<dbReference type="EMBL" id="MLJW01000508">
    <property type="protein sequence ID" value="OIQ85983.1"/>
    <property type="molecule type" value="Genomic_DNA"/>
</dbReference>
<reference evidence="1" key="1">
    <citation type="submission" date="2016-10" db="EMBL/GenBank/DDBJ databases">
        <title>Sequence of Gallionella enrichment culture.</title>
        <authorList>
            <person name="Poehlein A."/>
            <person name="Muehling M."/>
            <person name="Daniel R."/>
        </authorList>
    </citation>
    <scope>NUCLEOTIDE SEQUENCE</scope>
</reference>
<accession>A0A1J5R1P1</accession>
<evidence type="ECO:0008006" key="2">
    <source>
        <dbReference type="Google" id="ProtNLM"/>
    </source>
</evidence>
<protein>
    <recommendedName>
        <fullName evidence="2">Transcriptional initiation protein Tat</fullName>
    </recommendedName>
</protein>
<dbReference type="PROSITE" id="PS51318">
    <property type="entry name" value="TAT"/>
    <property type="match status" value="1"/>
</dbReference>
<evidence type="ECO:0000313" key="1">
    <source>
        <dbReference type="EMBL" id="OIQ85983.1"/>
    </source>
</evidence>
<dbReference type="AlphaFoldDB" id="A0A1J5R1P1"/>
<comment type="caution">
    <text evidence="1">The sequence shown here is derived from an EMBL/GenBank/DDBJ whole genome shotgun (WGS) entry which is preliminary data.</text>
</comment>
<sequence length="260" mass="28629">MTTRRQLFAQASVAAIGAAMLTRNIAQAAPAPAADLEPAGSGQLKALSEALAKAPRRRDFKTVPMILTDASYWDAEALDLVIHYKGGPKQLWDNTDLESPWLNLMRNAMNAQIWSWKHPDFLAVSATHGSAHLALYDDHIWARYDFPKMVKDKFKTNVFIEQPSASKAAAADYENPKGAYSPADNSVTVLQRRGAVFLACHNEIWELTRGLHQKGVNPDKLSHEQMAAEFTNHLIPGAVLTPGVVGTIPELQLAGFQYIK</sequence>
<organism evidence="1">
    <name type="scientific">mine drainage metagenome</name>
    <dbReference type="NCBI Taxonomy" id="410659"/>
    <lineage>
        <taxon>unclassified sequences</taxon>
        <taxon>metagenomes</taxon>
        <taxon>ecological metagenomes</taxon>
    </lineage>
</organism>
<gene>
    <name evidence="1" type="ORF">GALL_321840</name>
</gene>
<name>A0A1J5R1P1_9ZZZZ</name>
<dbReference type="InterPro" id="IPR006311">
    <property type="entry name" value="TAT_signal"/>
</dbReference>